<feature type="compositionally biased region" description="Basic and acidic residues" evidence="1">
    <location>
        <begin position="436"/>
        <end position="449"/>
    </location>
</feature>
<dbReference type="Proteomes" id="UP000216300">
    <property type="component" value="Unassembled WGS sequence"/>
</dbReference>
<feature type="domain" description="DUF222" evidence="2">
    <location>
        <begin position="79"/>
        <end position="271"/>
    </location>
</feature>
<organism evidence="3 4">
    <name type="scientific">Parenemella sanctibonifatiensis</name>
    <dbReference type="NCBI Taxonomy" id="2016505"/>
    <lineage>
        <taxon>Bacteria</taxon>
        <taxon>Bacillati</taxon>
        <taxon>Actinomycetota</taxon>
        <taxon>Actinomycetes</taxon>
        <taxon>Propionibacteriales</taxon>
        <taxon>Propionibacteriaceae</taxon>
        <taxon>Parenemella</taxon>
    </lineage>
</organism>
<feature type="compositionally biased region" description="Basic residues" evidence="1">
    <location>
        <begin position="468"/>
        <end position="484"/>
    </location>
</feature>
<dbReference type="OrthoDB" id="3790359at2"/>
<accession>A0A255EAL9</accession>
<sequence length="527" mass="57311">MTDPHTTAALDVISKIRAAKASKLEAEAREFMQAAEFADLYDKDWHAIEYPNGVVSFGERLLRLGGEGTPLVAEFCVLELGAALGMPEEEAHSLVADALALRGRFPKTWAVLGEGRLRVWQVRHLVGKTSDLPVELCARIDAQVAGFGASMGKRALENMIDAIVLKHSPEAAQTAHDAELARRHVYIDRLGEGVTREIHASVDVPTAIHLDAQLNRIATIVGQAQLRKAGNEASDTMDPRDVRRALALGILATPARALHLLQESLIDTLDDTELAATDVDAPRSEVGQEPSLGIGCPMASSPAHTCGQVTVDPIKLLPRAQLIVHVTDASLKDGGIARVEGVGPVLTTWLTELLADSHVTVRPVLAPDQKWATEAYEIPEAMREWIALRNPTSVFPFSTRNSRNLDIDHTIPWAPPRPAAVPEDGPPGDGSPDGGSPHEDPLDVLPDRDPPDDDLPLTRPGNLGPLTRRPHPRPLARRPTLPRHLHLDFAAQLRLPRDPQPHLADPRPDRVLHRASRGLRRRPGSNP</sequence>
<dbReference type="Pfam" id="PF02720">
    <property type="entry name" value="DUF222"/>
    <property type="match status" value="1"/>
</dbReference>
<evidence type="ECO:0000256" key="1">
    <source>
        <dbReference type="SAM" id="MobiDB-lite"/>
    </source>
</evidence>
<keyword evidence="4" id="KW-1185">Reference proteome</keyword>
<dbReference type="AlphaFoldDB" id="A0A255EAL9"/>
<protein>
    <recommendedName>
        <fullName evidence="2">DUF222 domain-containing protein</fullName>
    </recommendedName>
</protein>
<evidence type="ECO:0000313" key="3">
    <source>
        <dbReference type="EMBL" id="OYN88608.1"/>
    </source>
</evidence>
<name>A0A255EAL9_9ACTN</name>
<feature type="compositionally biased region" description="Basic and acidic residues" evidence="1">
    <location>
        <begin position="495"/>
        <end position="512"/>
    </location>
</feature>
<dbReference type="EMBL" id="NMVJ01000011">
    <property type="protein sequence ID" value="OYN88608.1"/>
    <property type="molecule type" value="Genomic_DNA"/>
</dbReference>
<feature type="compositionally biased region" description="Basic residues" evidence="1">
    <location>
        <begin position="513"/>
        <end position="527"/>
    </location>
</feature>
<reference evidence="3 4" key="1">
    <citation type="submission" date="2017-07" db="EMBL/GenBank/DDBJ databases">
        <title>Draft whole genome sequences of clinical Proprionibacteriaceae strains.</title>
        <authorList>
            <person name="Bernier A.-M."/>
            <person name="Bernard K."/>
            <person name="Domingo M.-C."/>
        </authorList>
    </citation>
    <scope>NUCLEOTIDE SEQUENCE [LARGE SCALE GENOMIC DNA]</scope>
    <source>
        <strain evidence="3 4">NML 150081</strain>
    </source>
</reference>
<feature type="region of interest" description="Disordered" evidence="1">
    <location>
        <begin position="408"/>
        <end position="527"/>
    </location>
</feature>
<dbReference type="RefSeq" id="WP_094455954.1">
    <property type="nucleotide sequence ID" value="NZ_NMVJ01000011.1"/>
</dbReference>
<proteinExistence type="predicted"/>
<evidence type="ECO:0000259" key="2">
    <source>
        <dbReference type="Pfam" id="PF02720"/>
    </source>
</evidence>
<comment type="caution">
    <text evidence="3">The sequence shown here is derived from an EMBL/GenBank/DDBJ whole genome shotgun (WGS) entry which is preliminary data.</text>
</comment>
<dbReference type="InterPro" id="IPR003870">
    <property type="entry name" value="DUF222"/>
</dbReference>
<evidence type="ECO:0000313" key="4">
    <source>
        <dbReference type="Proteomes" id="UP000216300"/>
    </source>
</evidence>
<gene>
    <name evidence="3" type="ORF">CGZ91_13450</name>
</gene>